<feature type="transmembrane region" description="Helical" evidence="1">
    <location>
        <begin position="6"/>
        <end position="24"/>
    </location>
</feature>
<dbReference type="OrthoDB" id="6605762at2"/>
<proteinExistence type="predicted"/>
<evidence type="ECO:0000313" key="3">
    <source>
        <dbReference type="Proteomes" id="UP000190667"/>
    </source>
</evidence>
<accession>A0A1S8YQJ1</accession>
<reference evidence="2 3" key="1">
    <citation type="submission" date="2016-12" db="EMBL/GenBank/DDBJ databases">
        <title>Izhakiella australiana sp. nov. of genus Izhakiella isolated from Australian desert.</title>
        <authorList>
            <person name="Ji M."/>
        </authorList>
    </citation>
    <scope>NUCLEOTIDE SEQUENCE [LARGE SCALE GENOMIC DNA]</scope>
    <source>
        <strain evidence="2 3">D4N98</strain>
    </source>
</reference>
<dbReference type="Proteomes" id="UP000190667">
    <property type="component" value="Unassembled WGS sequence"/>
</dbReference>
<organism evidence="2 3">
    <name type="scientific">Izhakiella australiensis</name>
    <dbReference type="NCBI Taxonomy" id="1926881"/>
    <lineage>
        <taxon>Bacteria</taxon>
        <taxon>Pseudomonadati</taxon>
        <taxon>Pseudomonadota</taxon>
        <taxon>Gammaproteobacteria</taxon>
        <taxon>Enterobacterales</taxon>
        <taxon>Erwiniaceae</taxon>
        <taxon>Izhakiella</taxon>
    </lineage>
</organism>
<dbReference type="RefSeq" id="WP_078001585.1">
    <property type="nucleotide sequence ID" value="NZ_MRUL01000002.1"/>
</dbReference>
<name>A0A1S8YQJ1_9GAMM</name>
<evidence type="ECO:0000256" key="1">
    <source>
        <dbReference type="SAM" id="Phobius"/>
    </source>
</evidence>
<gene>
    <name evidence="2" type="ORF">BTJ39_05060</name>
</gene>
<comment type="caution">
    <text evidence="2">The sequence shown here is derived from an EMBL/GenBank/DDBJ whole genome shotgun (WGS) entry which is preliminary data.</text>
</comment>
<keyword evidence="1" id="KW-0472">Membrane</keyword>
<dbReference type="EMBL" id="MRUL01000002">
    <property type="protein sequence ID" value="OON41334.1"/>
    <property type="molecule type" value="Genomic_DNA"/>
</dbReference>
<sequence length="157" mass="17819">MSVRIFFNLLIVTVMAGVGIFFSVHHYQEKYKVPQAPCYSTIKQGAFVDDDQQAYIFNGNITWWPYQEKLSIFGISKNSQGSVVINRSLELSNLWQYKNSVHARVAKVEVAASDRLGDGKALISPVGAPISIIFKPISERKWLMMINDNWVAMCEKK</sequence>
<protein>
    <submittedName>
        <fullName evidence="2">Uncharacterized protein</fullName>
    </submittedName>
</protein>
<keyword evidence="3" id="KW-1185">Reference proteome</keyword>
<evidence type="ECO:0000313" key="2">
    <source>
        <dbReference type="EMBL" id="OON41334.1"/>
    </source>
</evidence>
<keyword evidence="1" id="KW-0812">Transmembrane</keyword>
<dbReference type="AlphaFoldDB" id="A0A1S8YQJ1"/>
<keyword evidence="1" id="KW-1133">Transmembrane helix</keyword>